<dbReference type="EMBL" id="MU006232">
    <property type="protein sequence ID" value="KAF2823184.1"/>
    <property type="molecule type" value="Genomic_DNA"/>
</dbReference>
<keyword evidence="2" id="KW-1185">Reference proteome</keyword>
<name>A0A6A6ZRV2_9PLEO</name>
<accession>A0A6A6ZRV2</accession>
<reference evidence="1" key="1">
    <citation type="journal article" date="2020" name="Stud. Mycol.">
        <title>101 Dothideomycetes genomes: a test case for predicting lifestyles and emergence of pathogens.</title>
        <authorList>
            <person name="Haridas S."/>
            <person name="Albert R."/>
            <person name="Binder M."/>
            <person name="Bloem J."/>
            <person name="Labutti K."/>
            <person name="Salamov A."/>
            <person name="Andreopoulos B."/>
            <person name="Baker S."/>
            <person name="Barry K."/>
            <person name="Bills G."/>
            <person name="Bluhm B."/>
            <person name="Cannon C."/>
            <person name="Castanera R."/>
            <person name="Culley D."/>
            <person name="Daum C."/>
            <person name="Ezra D."/>
            <person name="Gonzalez J."/>
            <person name="Henrissat B."/>
            <person name="Kuo A."/>
            <person name="Liang C."/>
            <person name="Lipzen A."/>
            <person name="Lutzoni F."/>
            <person name="Magnuson J."/>
            <person name="Mondo S."/>
            <person name="Nolan M."/>
            <person name="Ohm R."/>
            <person name="Pangilinan J."/>
            <person name="Park H.-J."/>
            <person name="Ramirez L."/>
            <person name="Alfaro M."/>
            <person name="Sun H."/>
            <person name="Tritt A."/>
            <person name="Yoshinaga Y."/>
            <person name="Zwiers L.-H."/>
            <person name="Turgeon B."/>
            <person name="Goodwin S."/>
            <person name="Spatafora J."/>
            <person name="Crous P."/>
            <person name="Grigoriev I."/>
        </authorList>
    </citation>
    <scope>NUCLEOTIDE SEQUENCE</scope>
    <source>
        <strain evidence="1">CBS 113818</strain>
    </source>
</reference>
<proteinExistence type="predicted"/>
<evidence type="ECO:0000313" key="2">
    <source>
        <dbReference type="Proteomes" id="UP000799424"/>
    </source>
</evidence>
<dbReference type="Proteomes" id="UP000799424">
    <property type="component" value="Unassembled WGS sequence"/>
</dbReference>
<protein>
    <submittedName>
        <fullName evidence="1">Uncharacterized protein</fullName>
    </submittedName>
</protein>
<organism evidence="1 2">
    <name type="scientific">Ophiobolus disseminans</name>
    <dbReference type="NCBI Taxonomy" id="1469910"/>
    <lineage>
        <taxon>Eukaryota</taxon>
        <taxon>Fungi</taxon>
        <taxon>Dikarya</taxon>
        <taxon>Ascomycota</taxon>
        <taxon>Pezizomycotina</taxon>
        <taxon>Dothideomycetes</taxon>
        <taxon>Pleosporomycetidae</taxon>
        <taxon>Pleosporales</taxon>
        <taxon>Pleosporineae</taxon>
        <taxon>Phaeosphaeriaceae</taxon>
        <taxon>Ophiobolus</taxon>
    </lineage>
</organism>
<sequence length="179" mass="20763">MDMLARVLVLQELDFMQSTGRFHWAQLCHSIHNSLLTANGPLRPVFEPHRRTFVLLIHSIAIGIQISNSGIGLPMDDHDDFETWISDMMDRLGEVLLRELLHEMDHGLHVAPLHPRTAVPLGYQRQPHMNINIVLTIMDSFKERKKATAKRAVLHRLAAKLWLRCRPRWLSSMSSRRIR</sequence>
<evidence type="ECO:0000313" key="1">
    <source>
        <dbReference type="EMBL" id="KAF2823184.1"/>
    </source>
</evidence>
<gene>
    <name evidence="1" type="ORF">CC86DRAFT_64133</name>
</gene>
<dbReference type="AlphaFoldDB" id="A0A6A6ZRV2"/>